<dbReference type="PANTHER" id="PTHR36848:SF2">
    <property type="entry name" value="SECRETED PROTEIN"/>
    <property type="match status" value="1"/>
</dbReference>
<protein>
    <recommendedName>
        <fullName evidence="4">Glycosyl hydrolases family 2, sugar binding domain</fullName>
    </recommendedName>
</protein>
<evidence type="ECO:0008006" key="4">
    <source>
        <dbReference type="Google" id="ProtNLM"/>
    </source>
</evidence>
<evidence type="ECO:0000313" key="3">
    <source>
        <dbReference type="Proteomes" id="UP000533637"/>
    </source>
</evidence>
<sequence length="1019" mass="117476">MNISKKNTLLVTTCSLLISSIVVAQDKEEKNIQPEWLKKYSDKEIHDMFDNPPMFYAPHTFWFWDDVIKDEQAAASMAEEMAKQKLNPGYAHPRSGFDNTVTALPVEQYLAEPWFNSFSNALQKTKENGFTLGYCDDYNWPSGQVAGKVLQKHPELEATYLAPRRYYVNGKTEVKYDSVDFAVAGKLINNQLDASSLRVIGEGNTIKWTVPSGNWMIYTYTIKTHPGIDGGKVNYLDPKLMEVFIPMVHEQYDKHFKKDMGRSIPGVFVDNEGDYGWKMAWSEHLATQYQKKKKRDIREWLPLLTEKDKDGLFVVARCDWFDVVSDVYNECYFKPLVKWLKERNMYYISNLWEESLQLQTIAVGDLMRTTRCVTMPGNDCLEMKSQDVHDFKEVQSVAEFEDRPFMSEIMGVAGWIQSPEMMKMTINSVTSFGVNHVVPHGIYMNRQLETVPFPSDWFTENPYWNYLHQWTDFARRAAFITRQSSLVADVLLVHPVETAWSFSENYFSEEKGVQNAPWDPRVVETDQVYSDAMRKMNQENIDFLIADKYYLSKGTIQNSGKNATITINNHNFQAIVLPATYIISQSSFKKIFEFAKQGGLVVLLGELPQGSPEKGLNDKTIMTQAKALKQFPNVINLASDKDRMESMITVLNEKMKPQIRLENSGRLYTAQRKTGNTNLYWFANNTDTLKHFTAWLRDGKGAAEIWDCETGQKKNIPSETENGYQKVSLTLNPFEAYWLAFDPDKTNSIEVKSDIATRERTIDTTWKISYPDENTIYKTTAKVLYSDSRLKENEFLRLGYDDSNWKYYSRQDENEIKCTYGYWRMNIPVGAKSVIVPSYMLGKEIWLNDKKIKVTDSLINLAPESKLLSFVLNRKDEKVTVAPFKFTVGTEENKKLASWYTYGLQQYTGFLEYETSITIDDASSSVFLDLGEVKYMAEVFVNDQSVGARLWPPFKFDISNTLKRGENKIKIKIGNLIANEMWMKEDLGKLRTWGWKGIPDLNQYDAGLFGPVKLITTIK</sequence>
<organism evidence="2 3">
    <name type="scientific">Parabacteroides faecis</name>
    <dbReference type="NCBI Taxonomy" id="1217282"/>
    <lineage>
        <taxon>Bacteria</taxon>
        <taxon>Pseudomonadati</taxon>
        <taxon>Bacteroidota</taxon>
        <taxon>Bacteroidia</taxon>
        <taxon>Bacteroidales</taxon>
        <taxon>Tannerellaceae</taxon>
        <taxon>Parabacteroides</taxon>
    </lineage>
</organism>
<keyword evidence="1" id="KW-0732">Signal</keyword>
<keyword evidence="3" id="KW-1185">Reference proteome</keyword>
<name>A0ABR6KHD6_9BACT</name>
<comment type="caution">
    <text evidence="2">The sequence shown here is derived from an EMBL/GenBank/DDBJ whole genome shotgun (WGS) entry which is preliminary data.</text>
</comment>
<dbReference type="CDD" id="cd03143">
    <property type="entry name" value="A4_beta-galactosidase_middle_domain"/>
    <property type="match status" value="1"/>
</dbReference>
<dbReference type="PANTHER" id="PTHR36848">
    <property type="entry name" value="DNA-BINDING PROTEIN (PUTATIVE SECRETED PROTEIN)-RELATED"/>
    <property type="match status" value="1"/>
</dbReference>
<proteinExistence type="predicted"/>
<dbReference type="InterPro" id="IPR008979">
    <property type="entry name" value="Galactose-bd-like_sf"/>
</dbReference>
<dbReference type="RefSeq" id="WP_183669038.1">
    <property type="nucleotide sequence ID" value="NZ_BMPB01000022.1"/>
</dbReference>
<dbReference type="InterPro" id="IPR053161">
    <property type="entry name" value="Ulvan_degrading_GH"/>
</dbReference>
<evidence type="ECO:0000313" key="2">
    <source>
        <dbReference type="EMBL" id="MBB4620930.1"/>
    </source>
</evidence>
<reference evidence="2 3" key="1">
    <citation type="submission" date="2020-08" db="EMBL/GenBank/DDBJ databases">
        <title>Genomic Encyclopedia of Type Strains, Phase IV (KMG-IV): sequencing the most valuable type-strain genomes for metagenomic binning, comparative biology and taxonomic classification.</title>
        <authorList>
            <person name="Goeker M."/>
        </authorList>
    </citation>
    <scope>NUCLEOTIDE SEQUENCE [LARGE SCALE GENOMIC DNA]</scope>
    <source>
        <strain evidence="2 3">DSM 102983</strain>
    </source>
</reference>
<feature type="chain" id="PRO_5046343595" description="Glycosyl hydrolases family 2, sugar binding domain" evidence="1">
    <location>
        <begin position="25"/>
        <end position="1019"/>
    </location>
</feature>
<evidence type="ECO:0000256" key="1">
    <source>
        <dbReference type="SAM" id="SignalP"/>
    </source>
</evidence>
<dbReference type="Pfam" id="PF17132">
    <property type="entry name" value="Glyco_hydro_106"/>
    <property type="match status" value="1"/>
</dbReference>
<accession>A0ABR6KHD6</accession>
<dbReference type="Gene3D" id="2.60.120.260">
    <property type="entry name" value="Galactose-binding domain-like"/>
    <property type="match status" value="1"/>
</dbReference>
<dbReference type="SUPFAM" id="SSF49785">
    <property type="entry name" value="Galactose-binding domain-like"/>
    <property type="match status" value="1"/>
</dbReference>
<dbReference type="NCBIfam" id="NF045579">
    <property type="entry name" value="rhamnoside_JR"/>
    <property type="match status" value="1"/>
</dbReference>
<feature type="signal peptide" evidence="1">
    <location>
        <begin position="1"/>
        <end position="24"/>
    </location>
</feature>
<dbReference type="EMBL" id="JACHOC010000001">
    <property type="protein sequence ID" value="MBB4620930.1"/>
    <property type="molecule type" value="Genomic_DNA"/>
</dbReference>
<dbReference type="Proteomes" id="UP000533637">
    <property type="component" value="Unassembled WGS sequence"/>
</dbReference>
<gene>
    <name evidence="2" type="ORF">GGQ57_000804</name>
</gene>